<name>A0A1J1HVM1_9DIPT</name>
<organism evidence="2 3">
    <name type="scientific">Clunio marinus</name>
    <dbReference type="NCBI Taxonomy" id="568069"/>
    <lineage>
        <taxon>Eukaryota</taxon>
        <taxon>Metazoa</taxon>
        <taxon>Ecdysozoa</taxon>
        <taxon>Arthropoda</taxon>
        <taxon>Hexapoda</taxon>
        <taxon>Insecta</taxon>
        <taxon>Pterygota</taxon>
        <taxon>Neoptera</taxon>
        <taxon>Endopterygota</taxon>
        <taxon>Diptera</taxon>
        <taxon>Nematocera</taxon>
        <taxon>Chironomoidea</taxon>
        <taxon>Chironomidae</taxon>
        <taxon>Clunio</taxon>
    </lineage>
</organism>
<reference evidence="2 3" key="1">
    <citation type="submission" date="2015-04" db="EMBL/GenBank/DDBJ databases">
        <authorList>
            <person name="Syromyatnikov M.Y."/>
            <person name="Popov V.N."/>
        </authorList>
    </citation>
    <scope>NUCLEOTIDE SEQUENCE [LARGE SCALE GENOMIC DNA]</scope>
</reference>
<evidence type="ECO:0000313" key="3">
    <source>
        <dbReference type="Proteomes" id="UP000183832"/>
    </source>
</evidence>
<evidence type="ECO:0000256" key="1">
    <source>
        <dbReference type="SAM" id="MobiDB-lite"/>
    </source>
</evidence>
<dbReference type="AlphaFoldDB" id="A0A1J1HVM1"/>
<accession>A0A1J1HVM1</accession>
<dbReference type="Proteomes" id="UP000183832">
    <property type="component" value="Unassembled WGS sequence"/>
</dbReference>
<gene>
    <name evidence="2" type="ORF">CLUMA_CG005615</name>
</gene>
<protein>
    <submittedName>
        <fullName evidence="2">CLUMA_CG005615, isoform A</fullName>
    </submittedName>
</protein>
<dbReference type="EMBL" id="CVRI01000022">
    <property type="protein sequence ID" value="CRK92035.1"/>
    <property type="molecule type" value="Genomic_DNA"/>
</dbReference>
<feature type="region of interest" description="Disordered" evidence="1">
    <location>
        <begin position="168"/>
        <end position="193"/>
    </location>
</feature>
<evidence type="ECO:0000313" key="2">
    <source>
        <dbReference type="EMBL" id="CRK92035.1"/>
    </source>
</evidence>
<sequence length="193" mass="21759">MAEKLFEIIALYIAGQEGKMLKNRHVMLCTGLVMVPALEIDCESIAEIKSLNQTFNIPSHMLIDRRKGIELPKKKNLKQLINVSPCRERGVKAALFCYTTFIALNLGVLKIGSNLNSLSKILLVFYHQQILSFLVCLLSSTRLSRLKTKRLCLSISHLTCDRSSLKHKSDLASGKRKKANANRSQKLDHKPQN</sequence>
<proteinExistence type="predicted"/>
<keyword evidence="3" id="KW-1185">Reference proteome</keyword>